<proteinExistence type="predicted"/>
<name>A0ABT8RHH6_9BACT</name>
<dbReference type="RefSeq" id="WP_302042330.1">
    <property type="nucleotide sequence ID" value="NZ_JAUKPO010000065.1"/>
</dbReference>
<evidence type="ECO:0000313" key="1">
    <source>
        <dbReference type="EMBL" id="MDO1451533.1"/>
    </source>
</evidence>
<gene>
    <name evidence="1" type="ORF">Q0590_34995</name>
</gene>
<organism evidence="1 2">
    <name type="scientific">Rhodocytophaga aerolata</name>
    <dbReference type="NCBI Taxonomy" id="455078"/>
    <lineage>
        <taxon>Bacteria</taxon>
        <taxon>Pseudomonadati</taxon>
        <taxon>Bacteroidota</taxon>
        <taxon>Cytophagia</taxon>
        <taxon>Cytophagales</taxon>
        <taxon>Rhodocytophagaceae</taxon>
        <taxon>Rhodocytophaga</taxon>
    </lineage>
</organism>
<evidence type="ECO:0000313" key="2">
    <source>
        <dbReference type="Proteomes" id="UP001168528"/>
    </source>
</evidence>
<accession>A0ABT8RHH6</accession>
<reference evidence="1" key="1">
    <citation type="submission" date="2023-07" db="EMBL/GenBank/DDBJ databases">
        <title>The genome sequence of Rhodocytophaga aerolata KACC 12507.</title>
        <authorList>
            <person name="Zhang X."/>
        </authorList>
    </citation>
    <scope>NUCLEOTIDE SEQUENCE</scope>
    <source>
        <strain evidence="1">KACC 12507</strain>
    </source>
</reference>
<dbReference type="Proteomes" id="UP001168528">
    <property type="component" value="Unassembled WGS sequence"/>
</dbReference>
<sequence>MGKTKRLIDELVRLKAQGNTFQELNIQMKLMFKGIDVKNISEQTLDDPSTIAKIYEVAQAFGVKLAC</sequence>
<evidence type="ECO:0008006" key="3">
    <source>
        <dbReference type="Google" id="ProtNLM"/>
    </source>
</evidence>
<keyword evidence="2" id="KW-1185">Reference proteome</keyword>
<dbReference type="EMBL" id="JAUKPO010000065">
    <property type="protein sequence ID" value="MDO1451533.1"/>
    <property type="molecule type" value="Genomic_DNA"/>
</dbReference>
<comment type="caution">
    <text evidence="1">The sequence shown here is derived from an EMBL/GenBank/DDBJ whole genome shotgun (WGS) entry which is preliminary data.</text>
</comment>
<protein>
    <recommendedName>
        <fullName evidence="3">XRE family transcriptional regulator</fullName>
    </recommendedName>
</protein>